<dbReference type="InterPro" id="IPR015942">
    <property type="entry name" value="Asp/Glu/hydantoin_racemase"/>
</dbReference>
<accession>A0A9P9EL42</accession>
<gene>
    <name evidence="3" type="ORF">B0J11DRAFT_575013</name>
</gene>
<dbReference type="PANTHER" id="PTHR21198:SF7">
    <property type="entry name" value="ASPARTATE-GLUTAMATE RACEMASE FAMILY"/>
    <property type="match status" value="1"/>
</dbReference>
<dbReference type="InterPro" id="IPR033134">
    <property type="entry name" value="Asp/Glu_racemase_AS_2"/>
</dbReference>
<dbReference type="SUPFAM" id="SSF53681">
    <property type="entry name" value="Aspartate/glutamate racemase"/>
    <property type="match status" value="2"/>
</dbReference>
<proteinExistence type="inferred from homology"/>
<reference evidence="3" key="1">
    <citation type="journal article" date="2021" name="Nat. Commun.">
        <title>Genetic determinants of endophytism in the Arabidopsis root mycobiome.</title>
        <authorList>
            <person name="Mesny F."/>
            <person name="Miyauchi S."/>
            <person name="Thiergart T."/>
            <person name="Pickel B."/>
            <person name="Atanasova L."/>
            <person name="Karlsson M."/>
            <person name="Huettel B."/>
            <person name="Barry K.W."/>
            <person name="Haridas S."/>
            <person name="Chen C."/>
            <person name="Bauer D."/>
            <person name="Andreopoulos W."/>
            <person name="Pangilinan J."/>
            <person name="LaButti K."/>
            <person name="Riley R."/>
            <person name="Lipzen A."/>
            <person name="Clum A."/>
            <person name="Drula E."/>
            <person name="Henrissat B."/>
            <person name="Kohler A."/>
            <person name="Grigoriev I.V."/>
            <person name="Martin F.M."/>
            <person name="Hacquard S."/>
        </authorList>
    </citation>
    <scope>NUCLEOTIDE SEQUENCE</scope>
    <source>
        <strain evidence="3">MPI-CAGE-CH-0243</strain>
    </source>
</reference>
<name>A0A9P9EL42_9PLEO</name>
<dbReference type="GO" id="GO:0047661">
    <property type="term" value="F:amino-acid racemase activity"/>
    <property type="evidence" value="ECO:0007669"/>
    <property type="project" value="InterPro"/>
</dbReference>
<comment type="similarity">
    <text evidence="1">Belongs to the aspartate/glutamate racemases family.</text>
</comment>
<organism evidence="3 4">
    <name type="scientific">Dendryphion nanum</name>
    <dbReference type="NCBI Taxonomy" id="256645"/>
    <lineage>
        <taxon>Eukaryota</taxon>
        <taxon>Fungi</taxon>
        <taxon>Dikarya</taxon>
        <taxon>Ascomycota</taxon>
        <taxon>Pezizomycotina</taxon>
        <taxon>Dothideomycetes</taxon>
        <taxon>Pleosporomycetidae</taxon>
        <taxon>Pleosporales</taxon>
        <taxon>Torulaceae</taxon>
        <taxon>Dendryphion</taxon>
    </lineage>
</organism>
<dbReference type="EMBL" id="JAGMWT010000001">
    <property type="protein sequence ID" value="KAH7139079.1"/>
    <property type="molecule type" value="Genomic_DNA"/>
</dbReference>
<dbReference type="OrthoDB" id="187836at2759"/>
<evidence type="ECO:0000313" key="3">
    <source>
        <dbReference type="EMBL" id="KAH7139079.1"/>
    </source>
</evidence>
<dbReference type="NCBIfam" id="TIGR00035">
    <property type="entry name" value="asp_race"/>
    <property type="match status" value="1"/>
</dbReference>
<keyword evidence="2" id="KW-0413">Isomerase</keyword>
<evidence type="ECO:0000313" key="4">
    <source>
        <dbReference type="Proteomes" id="UP000700596"/>
    </source>
</evidence>
<keyword evidence="4" id="KW-1185">Reference proteome</keyword>
<evidence type="ECO:0000256" key="1">
    <source>
        <dbReference type="ARBA" id="ARBA00007847"/>
    </source>
</evidence>
<protein>
    <submittedName>
        <fullName evidence="3">Aspartate racemase</fullName>
    </submittedName>
</protein>
<evidence type="ECO:0000256" key="2">
    <source>
        <dbReference type="ARBA" id="ARBA00023235"/>
    </source>
</evidence>
<dbReference type="Gene3D" id="3.40.50.1860">
    <property type="match status" value="2"/>
</dbReference>
<dbReference type="AlphaFoldDB" id="A0A9P9EL42"/>
<dbReference type="Proteomes" id="UP000700596">
    <property type="component" value="Unassembled WGS sequence"/>
</dbReference>
<dbReference type="InterPro" id="IPR004380">
    <property type="entry name" value="Asp_race"/>
</dbReference>
<dbReference type="PROSITE" id="PS00924">
    <property type="entry name" value="ASP_GLU_RACEMASE_2"/>
    <property type="match status" value="1"/>
</dbReference>
<dbReference type="InterPro" id="IPR001920">
    <property type="entry name" value="Asp/Glu_race"/>
</dbReference>
<dbReference type="PANTHER" id="PTHR21198">
    <property type="entry name" value="GLUTAMATE RACEMASE"/>
    <property type="match status" value="1"/>
</dbReference>
<dbReference type="Pfam" id="PF01177">
    <property type="entry name" value="Asp_Glu_race"/>
    <property type="match status" value="1"/>
</dbReference>
<sequence>MPPPNKIIGILGGMSHESTTTYYTYINRHINERLGGWHSANILLHSFNFAPIVELQTTGQYSELGKRLAKAAARLLDQGAELIIMACNTMHHVSAGIEELGVPFLHIVDAVGEKIKRDEVEKVALLGTRFTMENGFFANRLDEKFGVKTVVPDEKDRILVEKIIWDELGHGVVTEKGRKEYQRIVKDLEERGAQGVILGCTEIGFLLKEGDVDIKLWDTTLVHAEAAAKWAMT</sequence>
<comment type="caution">
    <text evidence="3">The sequence shown here is derived from an EMBL/GenBank/DDBJ whole genome shotgun (WGS) entry which is preliminary data.</text>
</comment>